<sequence length="243" mass="26645">MGNSSSSGGSVSEHISHASKTGVCVLQSRGLSELPQKTQSLSVNLRTLDASDNKLSSIPSWVGSFKVLKSLNISKNNLRSLPCELSELKKLETLNVSANCLSMFPDSFVNFKALKTVNLSGNKLTSFPLFLCQLTQVNFVDLSSNQITSIPVGIEVISAVEINLNRNQISVIPESVSQCQNLKVLRLEENCISLVGVPPTVLRDSNISLLCLDGNLFPPRELHEMPEYNKYMERYTASKKKAL</sequence>
<dbReference type="STRING" id="400682.A0A1X7U0I0"/>
<dbReference type="SMART" id="SM00369">
    <property type="entry name" value="LRR_TYP"/>
    <property type="match status" value="5"/>
</dbReference>
<dbReference type="PROSITE" id="PS51450">
    <property type="entry name" value="LRR"/>
    <property type="match status" value="2"/>
</dbReference>
<evidence type="ECO:0008006" key="4">
    <source>
        <dbReference type="Google" id="ProtNLM"/>
    </source>
</evidence>
<keyword evidence="1" id="KW-0433">Leucine-rich repeat</keyword>
<dbReference type="Gene3D" id="3.80.10.10">
    <property type="entry name" value="Ribonuclease Inhibitor"/>
    <property type="match status" value="2"/>
</dbReference>
<keyword evidence="2" id="KW-0677">Repeat</keyword>
<dbReference type="InParanoid" id="A0A1X7U0I0"/>
<evidence type="ECO:0000256" key="2">
    <source>
        <dbReference type="ARBA" id="ARBA00022737"/>
    </source>
</evidence>
<organism evidence="3">
    <name type="scientific">Amphimedon queenslandica</name>
    <name type="common">Sponge</name>
    <dbReference type="NCBI Taxonomy" id="400682"/>
    <lineage>
        <taxon>Eukaryota</taxon>
        <taxon>Metazoa</taxon>
        <taxon>Porifera</taxon>
        <taxon>Demospongiae</taxon>
        <taxon>Heteroscleromorpha</taxon>
        <taxon>Haplosclerida</taxon>
        <taxon>Niphatidae</taxon>
        <taxon>Amphimedon</taxon>
    </lineage>
</organism>
<evidence type="ECO:0000256" key="1">
    <source>
        <dbReference type="ARBA" id="ARBA00022614"/>
    </source>
</evidence>
<dbReference type="InterPro" id="IPR003591">
    <property type="entry name" value="Leu-rich_rpt_typical-subtyp"/>
</dbReference>
<dbReference type="AlphaFoldDB" id="A0A1X7U0I0"/>
<dbReference type="InterPro" id="IPR050216">
    <property type="entry name" value="LRR_domain-containing"/>
</dbReference>
<dbReference type="SMART" id="SM00364">
    <property type="entry name" value="LRR_BAC"/>
    <property type="match status" value="4"/>
</dbReference>
<dbReference type="FunFam" id="3.80.10.10:FF:000230">
    <property type="entry name" value="Leucine-rich repeat-containing protein 57"/>
    <property type="match status" value="1"/>
</dbReference>
<dbReference type="SUPFAM" id="SSF52058">
    <property type="entry name" value="L domain-like"/>
    <property type="match status" value="1"/>
</dbReference>
<reference evidence="3" key="1">
    <citation type="submission" date="2017-05" db="UniProtKB">
        <authorList>
            <consortium name="EnsemblMetazoa"/>
        </authorList>
    </citation>
    <scope>IDENTIFICATION</scope>
</reference>
<accession>A0A1X7U0I0</accession>
<dbReference type="EnsemblMetazoa" id="Aqu2.1.21203_001">
    <property type="protein sequence ID" value="Aqu2.1.21203_001"/>
    <property type="gene ID" value="Aqu2.1.21203"/>
</dbReference>
<dbReference type="PANTHER" id="PTHR48051">
    <property type="match status" value="1"/>
</dbReference>
<protein>
    <recommendedName>
        <fullName evidence="4">Leucine-rich repeat-containing protein 57</fullName>
    </recommendedName>
</protein>
<dbReference type="eggNOG" id="KOG0619">
    <property type="taxonomic scope" value="Eukaryota"/>
</dbReference>
<dbReference type="InterPro" id="IPR001611">
    <property type="entry name" value="Leu-rich_rpt"/>
</dbReference>
<dbReference type="OMA" id="AYMERYT"/>
<dbReference type="PANTHER" id="PTHR48051:SF62">
    <property type="entry name" value="LEUCINE-RICH REPEAT-CONTAINING PROTEIN 57"/>
    <property type="match status" value="1"/>
</dbReference>
<dbReference type="GO" id="GO:0005737">
    <property type="term" value="C:cytoplasm"/>
    <property type="evidence" value="ECO:0007669"/>
    <property type="project" value="TreeGrafter"/>
</dbReference>
<name>A0A1X7U0I0_AMPQE</name>
<dbReference type="OrthoDB" id="2021138at2759"/>
<evidence type="ECO:0000313" key="3">
    <source>
        <dbReference type="EnsemblMetazoa" id="Aqu2.1.21203_001"/>
    </source>
</evidence>
<dbReference type="Pfam" id="PF00560">
    <property type="entry name" value="LRR_1"/>
    <property type="match status" value="1"/>
</dbReference>
<dbReference type="Pfam" id="PF13855">
    <property type="entry name" value="LRR_8"/>
    <property type="match status" value="1"/>
</dbReference>
<dbReference type="InterPro" id="IPR032675">
    <property type="entry name" value="LRR_dom_sf"/>
</dbReference>
<proteinExistence type="predicted"/>
<dbReference type="Pfam" id="PF13516">
    <property type="entry name" value="LRR_6"/>
    <property type="match status" value="1"/>
</dbReference>